<dbReference type="Pfam" id="PF07679">
    <property type="entry name" value="I-set"/>
    <property type="match status" value="1"/>
</dbReference>
<dbReference type="SUPFAM" id="SSF48726">
    <property type="entry name" value="Immunoglobulin"/>
    <property type="match status" value="1"/>
</dbReference>
<dbReference type="Gene3D" id="2.60.40.10">
    <property type="entry name" value="Immunoglobulins"/>
    <property type="match status" value="1"/>
</dbReference>
<accession>A0ABV0S170</accession>
<evidence type="ECO:0000313" key="2">
    <source>
        <dbReference type="EMBL" id="MEQ2213508.1"/>
    </source>
</evidence>
<sequence length="75" mass="8350">VRNHSLIGRIYVVLCRIIRGHGIDIKSLSSRSVLTVTNMTEDRYGNYTCVAINKLGTANASVPLIRKLSFYLLLA</sequence>
<gene>
    <name evidence="2" type="ORF">XENOCAPTIV_016161</name>
</gene>
<organism evidence="2 3">
    <name type="scientific">Xenoophorus captivus</name>
    <dbReference type="NCBI Taxonomy" id="1517983"/>
    <lineage>
        <taxon>Eukaryota</taxon>
        <taxon>Metazoa</taxon>
        <taxon>Chordata</taxon>
        <taxon>Craniata</taxon>
        <taxon>Vertebrata</taxon>
        <taxon>Euteleostomi</taxon>
        <taxon>Actinopterygii</taxon>
        <taxon>Neopterygii</taxon>
        <taxon>Teleostei</taxon>
        <taxon>Neoteleostei</taxon>
        <taxon>Acanthomorphata</taxon>
        <taxon>Ovalentaria</taxon>
        <taxon>Atherinomorphae</taxon>
        <taxon>Cyprinodontiformes</taxon>
        <taxon>Goodeidae</taxon>
        <taxon>Xenoophorus</taxon>
    </lineage>
</organism>
<comment type="caution">
    <text evidence="2">The sequence shown here is derived from an EMBL/GenBank/DDBJ whole genome shotgun (WGS) entry which is preliminary data.</text>
</comment>
<name>A0ABV0S170_9TELE</name>
<feature type="domain" description="Immunoglobulin I-set" evidence="1">
    <location>
        <begin position="22"/>
        <end position="64"/>
    </location>
</feature>
<proteinExistence type="predicted"/>
<feature type="non-terminal residue" evidence="2">
    <location>
        <position position="1"/>
    </location>
</feature>
<protein>
    <recommendedName>
        <fullName evidence="1">Immunoglobulin I-set domain-containing protein</fullName>
    </recommendedName>
</protein>
<keyword evidence="3" id="KW-1185">Reference proteome</keyword>
<dbReference type="InterPro" id="IPR013098">
    <property type="entry name" value="Ig_I-set"/>
</dbReference>
<dbReference type="InterPro" id="IPR013783">
    <property type="entry name" value="Ig-like_fold"/>
</dbReference>
<dbReference type="Proteomes" id="UP001434883">
    <property type="component" value="Unassembled WGS sequence"/>
</dbReference>
<reference evidence="2 3" key="1">
    <citation type="submission" date="2021-06" db="EMBL/GenBank/DDBJ databases">
        <authorList>
            <person name="Palmer J.M."/>
        </authorList>
    </citation>
    <scope>NUCLEOTIDE SEQUENCE [LARGE SCALE GENOMIC DNA]</scope>
    <source>
        <strain evidence="2 3">XC_2019</strain>
        <tissue evidence="2">Muscle</tissue>
    </source>
</reference>
<dbReference type="EMBL" id="JAHRIN010062167">
    <property type="protein sequence ID" value="MEQ2213508.1"/>
    <property type="molecule type" value="Genomic_DNA"/>
</dbReference>
<evidence type="ECO:0000259" key="1">
    <source>
        <dbReference type="Pfam" id="PF07679"/>
    </source>
</evidence>
<dbReference type="InterPro" id="IPR036179">
    <property type="entry name" value="Ig-like_dom_sf"/>
</dbReference>
<evidence type="ECO:0000313" key="3">
    <source>
        <dbReference type="Proteomes" id="UP001434883"/>
    </source>
</evidence>